<sequence>MNEAMEDVSVRGLDSLIDGIASATNDFEFLGKTFTNVTNGIIADLARIALRRALVGTIGRILGIATATQPNAAVEAAFGTGDAGTAALNPSDGLTPASSILSK</sequence>
<organism evidence="1 2">
    <name type="scientific">Sphingomonas sanguinis</name>
    <dbReference type="NCBI Taxonomy" id="33051"/>
    <lineage>
        <taxon>Bacteria</taxon>
        <taxon>Pseudomonadati</taxon>
        <taxon>Pseudomonadota</taxon>
        <taxon>Alphaproteobacteria</taxon>
        <taxon>Sphingomonadales</taxon>
        <taxon>Sphingomonadaceae</taxon>
        <taxon>Sphingomonas</taxon>
    </lineage>
</organism>
<comment type="caution">
    <text evidence="1">The sequence shown here is derived from an EMBL/GenBank/DDBJ whole genome shotgun (WGS) entry which is preliminary data.</text>
</comment>
<gene>
    <name evidence="1" type="ORF">HKX05_13490</name>
</gene>
<accession>A0ABX1UN41</accession>
<evidence type="ECO:0000313" key="1">
    <source>
        <dbReference type="EMBL" id="NNG54368.1"/>
    </source>
</evidence>
<proteinExistence type="predicted"/>
<evidence type="ECO:0000313" key="2">
    <source>
        <dbReference type="Proteomes" id="UP000557656"/>
    </source>
</evidence>
<evidence type="ECO:0008006" key="3">
    <source>
        <dbReference type="Google" id="ProtNLM"/>
    </source>
</evidence>
<dbReference type="GeneID" id="78485660"/>
<name>A0ABX1UN41_9SPHN</name>
<dbReference type="Proteomes" id="UP000557656">
    <property type="component" value="Unassembled WGS sequence"/>
</dbReference>
<protein>
    <recommendedName>
        <fullName evidence="3">Bacteriophage tail tape measure C-terminal domain-containing protein</fullName>
    </recommendedName>
</protein>
<dbReference type="EMBL" id="JABEOV010000018">
    <property type="protein sequence ID" value="NNG54368.1"/>
    <property type="molecule type" value="Genomic_DNA"/>
</dbReference>
<keyword evidence="2" id="KW-1185">Reference proteome</keyword>
<dbReference type="RefSeq" id="WP_061779595.1">
    <property type="nucleotide sequence ID" value="NZ_JABEOV010000018.1"/>
</dbReference>
<reference evidence="1 2" key="1">
    <citation type="submission" date="2020-05" db="EMBL/GenBank/DDBJ databases">
        <title>Draft Genome Sequences of Sphingomonas sp. Isolated from the International Space Station.</title>
        <authorList>
            <person name="Bijlani S."/>
            <person name="Singh N.K."/>
            <person name="Mason C.E."/>
            <person name="Wang C.C."/>
            <person name="Venkateswaran K."/>
        </authorList>
    </citation>
    <scope>NUCLEOTIDE SEQUENCE [LARGE SCALE GENOMIC DNA]</scope>
    <source>
        <strain evidence="1 2">IIF7SW-B5</strain>
    </source>
</reference>